<dbReference type="PROSITE" id="PS51387">
    <property type="entry name" value="FAD_PCMH"/>
    <property type="match status" value="1"/>
</dbReference>
<gene>
    <name evidence="7" type="ORF">ACFQNG_12255</name>
</gene>
<evidence type="ECO:0000256" key="3">
    <source>
        <dbReference type="ARBA" id="ARBA00022630"/>
    </source>
</evidence>
<dbReference type="Pfam" id="PF08031">
    <property type="entry name" value="BBE"/>
    <property type="match status" value="1"/>
</dbReference>
<dbReference type="Gene3D" id="3.40.462.20">
    <property type="match status" value="1"/>
</dbReference>
<dbReference type="Proteomes" id="UP001596500">
    <property type="component" value="Unassembled WGS sequence"/>
</dbReference>
<feature type="domain" description="FAD-binding PCMH-type" evidence="6">
    <location>
        <begin position="1"/>
        <end position="167"/>
    </location>
</feature>
<comment type="caution">
    <text evidence="7">The sequence shown here is derived from an EMBL/GenBank/DDBJ whole genome shotgun (WGS) entry which is preliminary data.</text>
</comment>
<dbReference type="Gene3D" id="3.30.465.10">
    <property type="match status" value="1"/>
</dbReference>
<evidence type="ECO:0000313" key="7">
    <source>
        <dbReference type="EMBL" id="MFC7441865.1"/>
    </source>
</evidence>
<dbReference type="InterPro" id="IPR016169">
    <property type="entry name" value="FAD-bd_PCMH_sub2"/>
</dbReference>
<dbReference type="RefSeq" id="WP_379865363.1">
    <property type="nucleotide sequence ID" value="NZ_JBHTBW010000040.1"/>
</dbReference>
<proteinExistence type="inferred from homology"/>
<dbReference type="InterPro" id="IPR036318">
    <property type="entry name" value="FAD-bd_PCMH-like_sf"/>
</dbReference>
<dbReference type="EMBL" id="JBHTBW010000040">
    <property type="protein sequence ID" value="MFC7441865.1"/>
    <property type="molecule type" value="Genomic_DNA"/>
</dbReference>
<protein>
    <submittedName>
        <fullName evidence="7">FAD-binding oxidoreductase</fullName>
    </submittedName>
</protein>
<evidence type="ECO:0000313" key="8">
    <source>
        <dbReference type="Proteomes" id="UP001596500"/>
    </source>
</evidence>
<evidence type="ECO:0000256" key="2">
    <source>
        <dbReference type="ARBA" id="ARBA00005466"/>
    </source>
</evidence>
<comment type="similarity">
    <text evidence="2">Belongs to the oxygen-dependent FAD-linked oxidoreductase family.</text>
</comment>
<dbReference type="InterPro" id="IPR012951">
    <property type="entry name" value="BBE"/>
</dbReference>
<dbReference type="PANTHER" id="PTHR42973:SF39">
    <property type="entry name" value="FAD-BINDING PCMH-TYPE DOMAIN-CONTAINING PROTEIN"/>
    <property type="match status" value="1"/>
</dbReference>
<evidence type="ECO:0000259" key="6">
    <source>
        <dbReference type="PROSITE" id="PS51387"/>
    </source>
</evidence>
<dbReference type="InterPro" id="IPR016166">
    <property type="entry name" value="FAD-bd_PCMH"/>
</dbReference>
<dbReference type="Pfam" id="PF01565">
    <property type="entry name" value="FAD_binding_4"/>
    <property type="match status" value="1"/>
</dbReference>
<dbReference type="SUPFAM" id="SSF56176">
    <property type="entry name" value="FAD-binding/transporter-associated domain-like"/>
    <property type="match status" value="1"/>
</dbReference>
<keyword evidence="8" id="KW-1185">Reference proteome</keyword>
<comment type="cofactor">
    <cofactor evidence="1">
        <name>FAD</name>
        <dbReference type="ChEBI" id="CHEBI:57692"/>
    </cofactor>
</comment>
<accession>A0ABW2RLA3</accession>
<dbReference type="InterPro" id="IPR006094">
    <property type="entry name" value="Oxid_FAD_bind_N"/>
</dbReference>
<keyword evidence="4" id="KW-0274">FAD</keyword>
<organism evidence="7 8">
    <name type="scientific">Laceyella putida</name>
    <dbReference type="NCBI Taxonomy" id="110101"/>
    <lineage>
        <taxon>Bacteria</taxon>
        <taxon>Bacillati</taxon>
        <taxon>Bacillota</taxon>
        <taxon>Bacilli</taxon>
        <taxon>Bacillales</taxon>
        <taxon>Thermoactinomycetaceae</taxon>
        <taxon>Laceyella</taxon>
    </lineage>
</organism>
<keyword evidence="3" id="KW-0285">Flavoprotein</keyword>
<keyword evidence="5" id="KW-0560">Oxidoreductase</keyword>
<reference evidence="8" key="1">
    <citation type="journal article" date="2019" name="Int. J. Syst. Evol. Microbiol.">
        <title>The Global Catalogue of Microorganisms (GCM) 10K type strain sequencing project: providing services to taxonomists for standard genome sequencing and annotation.</title>
        <authorList>
            <consortium name="The Broad Institute Genomics Platform"/>
            <consortium name="The Broad Institute Genome Sequencing Center for Infectious Disease"/>
            <person name="Wu L."/>
            <person name="Ma J."/>
        </authorList>
    </citation>
    <scope>NUCLEOTIDE SEQUENCE [LARGE SCALE GENOMIC DNA]</scope>
    <source>
        <strain evidence="8">CGMCC 1.12942</strain>
    </source>
</reference>
<dbReference type="InterPro" id="IPR050416">
    <property type="entry name" value="FAD-linked_Oxidoreductase"/>
</dbReference>
<evidence type="ECO:0000256" key="4">
    <source>
        <dbReference type="ARBA" id="ARBA00022827"/>
    </source>
</evidence>
<name>A0ABW2RLA3_9BACL</name>
<evidence type="ECO:0000256" key="1">
    <source>
        <dbReference type="ARBA" id="ARBA00001974"/>
    </source>
</evidence>
<evidence type="ECO:0000256" key="5">
    <source>
        <dbReference type="ARBA" id="ARBA00023002"/>
    </source>
</evidence>
<dbReference type="PANTHER" id="PTHR42973">
    <property type="entry name" value="BINDING OXIDOREDUCTASE, PUTATIVE (AFU_ORTHOLOGUE AFUA_1G17690)-RELATED"/>
    <property type="match status" value="1"/>
</dbReference>
<sequence length="426" mass="48260">MIVYCQNTRDVQNAIRWARFHKVPIRVRSGGHHHIAYSTGTGVIVIDVSEMKQVHVNKSQGIATVQAGVTGHELYTKLFQRGLTHVGGTCSDVGISGLVLTGGMGPLLRRIGLTCDSLVRLEMVDANGRIIHATKHNEHKDLFWASQGGGGGNFGIVTSITLKVYPAKPVTWFKIDWDWNQPVEKVIHAWQNFFLKADRRWFSHLDLWPKVFPSKKLKKSPLSAFGVFYGAPKEARRKLAPLLNTGRPNKQTIKLVPWVEAIQLFEESTAVFTGPKPEYKTSGAFAMRPLPPKAIKIIRKTLQNTTSPLLNVLIYSLGGALQDKSPTDTAFFYRKAKLFFLYNVEWLKNESANKRIRELEVLRRRLLPYTRGDYVGNPDTNIKDYLTSYYGGNVRRLRCVKRKHDPDYVFRFPQSIPPASKMTKCP</sequence>